<keyword evidence="2" id="KW-1185">Reference proteome</keyword>
<organism evidence="1 2">
    <name type="scientific">Lactobacillus phage 3-521</name>
    <dbReference type="NCBI Taxonomy" id="2510943"/>
    <lineage>
        <taxon>Viruses</taxon>
        <taxon>Duplodnaviria</taxon>
        <taxon>Heunggongvirae</taxon>
        <taxon>Uroviricota</taxon>
        <taxon>Caudoviricetes</taxon>
        <taxon>Herelleviridae</taxon>
        <taxon>Watanabevirus</taxon>
        <taxon>Watanabevirus wv3521</taxon>
    </lineage>
</organism>
<protein>
    <submittedName>
        <fullName evidence="1">Uncharacterized protein</fullName>
    </submittedName>
</protein>
<sequence length="143" mass="15804">MGSKLFKEAQVRLTEANGTNEDLDKKTRKDLLNATQILAKKMLSMALSGKISIDNIKDAKDIVAMYSIIKASGNDGDEEATPTLSSKAKSLWESELQANLDDINDEDAVEDIKDWDADQVKAFMDKSAEAKNNENYSELKDKG</sequence>
<gene>
    <name evidence="1" type="ORF">UCC3521_0048</name>
</gene>
<reference evidence="1 2" key="1">
    <citation type="submission" date="2019-02" db="EMBL/GenBank/DDBJ databases">
        <title>Isolation of virulent Lactobacillus brevis phages.</title>
        <authorList>
            <person name="Feyereisen M."/>
            <person name="Mahony J."/>
            <person name="O'Sullivan T."/>
            <person name="van Sinderen D."/>
        </authorList>
    </citation>
    <scope>NUCLEOTIDE SEQUENCE [LARGE SCALE GENOMIC DNA]</scope>
</reference>
<proteinExistence type="predicted"/>
<evidence type="ECO:0000313" key="1">
    <source>
        <dbReference type="EMBL" id="QBJ03586.1"/>
    </source>
</evidence>
<evidence type="ECO:0000313" key="2">
    <source>
        <dbReference type="Proteomes" id="UP000309991"/>
    </source>
</evidence>
<name>A0A4Y5FEW3_9CAUD</name>
<accession>A0A4Y5FEW3</accession>
<dbReference type="EMBL" id="MK504444">
    <property type="protein sequence ID" value="QBJ03586.1"/>
    <property type="molecule type" value="Genomic_DNA"/>
</dbReference>
<dbReference type="Proteomes" id="UP000309991">
    <property type="component" value="Segment"/>
</dbReference>